<proteinExistence type="predicted"/>
<dbReference type="AlphaFoldDB" id="A0A941J9Q8"/>
<protein>
    <submittedName>
        <fullName evidence="2">Uncharacterized protein</fullName>
    </submittedName>
</protein>
<gene>
    <name evidence="2" type="ORF">KEH51_02490</name>
</gene>
<feature type="compositionally biased region" description="Polar residues" evidence="1">
    <location>
        <begin position="37"/>
        <end position="47"/>
    </location>
</feature>
<accession>A0A941J9Q8</accession>
<dbReference type="Proteomes" id="UP000680045">
    <property type="component" value="Unassembled WGS sequence"/>
</dbReference>
<name>A0A941J9Q8_9BACI</name>
<dbReference type="EMBL" id="JAGTPW010000003">
    <property type="protein sequence ID" value="MBR8644009.1"/>
    <property type="molecule type" value="Genomic_DNA"/>
</dbReference>
<comment type="caution">
    <text evidence="2">The sequence shown here is derived from an EMBL/GenBank/DDBJ whole genome shotgun (WGS) entry which is preliminary data.</text>
</comment>
<organism evidence="2 3">
    <name type="scientific">Peribacillus frigoritolerans</name>
    <dbReference type="NCBI Taxonomy" id="450367"/>
    <lineage>
        <taxon>Bacteria</taxon>
        <taxon>Bacillati</taxon>
        <taxon>Bacillota</taxon>
        <taxon>Bacilli</taxon>
        <taxon>Bacillales</taxon>
        <taxon>Bacillaceae</taxon>
        <taxon>Peribacillus</taxon>
    </lineage>
</organism>
<sequence length="47" mass="5018">MIGAGSAETPAGAAGQVRPHRRLRRGGSPPTKENQHLEGNQPQLTTW</sequence>
<evidence type="ECO:0000313" key="2">
    <source>
        <dbReference type="EMBL" id="MBR8644009.1"/>
    </source>
</evidence>
<feature type="region of interest" description="Disordered" evidence="1">
    <location>
        <begin position="1"/>
        <end position="47"/>
    </location>
</feature>
<reference evidence="2" key="1">
    <citation type="submission" date="2021-04" db="EMBL/GenBank/DDBJ databases">
        <title>Whole genome sequencing of Enterococci isolates from hospitalized patients.</title>
        <authorList>
            <person name="Ogoti B.M."/>
            <person name="Onyambu F.G."/>
        </authorList>
    </citation>
    <scope>NUCLEOTIDE SEQUENCE</scope>
    <source>
        <strain evidence="2">242</strain>
    </source>
</reference>
<evidence type="ECO:0000256" key="1">
    <source>
        <dbReference type="SAM" id="MobiDB-lite"/>
    </source>
</evidence>
<evidence type="ECO:0000313" key="3">
    <source>
        <dbReference type="Proteomes" id="UP000680045"/>
    </source>
</evidence>